<protein>
    <recommendedName>
        <fullName evidence="14">Adhesion G-protein coupled receptor G2</fullName>
    </recommendedName>
    <alternativeName>
        <fullName evidence="15">G-protein coupled receptor 64</fullName>
    </alternativeName>
</protein>
<dbReference type="InterPro" id="IPR058857">
    <property type="entry name" value="GAIN_ADGRG2/6"/>
</dbReference>
<keyword evidence="11 22" id="KW-0675">Receptor</keyword>
<dbReference type="InterPro" id="IPR000203">
    <property type="entry name" value="GPS"/>
</dbReference>
<dbReference type="Gene3D" id="1.20.1070.10">
    <property type="entry name" value="Rhodopsin 7-helix transmembrane proteins"/>
    <property type="match status" value="1"/>
</dbReference>
<dbReference type="GO" id="GO:0016324">
    <property type="term" value="C:apical plasma membrane"/>
    <property type="evidence" value="ECO:0007669"/>
    <property type="project" value="UniProtKB-SubCell"/>
</dbReference>
<gene>
    <name evidence="22" type="primary">ADGRG2</name>
    <name evidence="22" type="ORF">AMEX_G23783</name>
</gene>
<dbReference type="GO" id="GO:0007189">
    <property type="term" value="P:adenylate cyclase-activating G protein-coupled receptor signaling pathway"/>
    <property type="evidence" value="ECO:0007669"/>
    <property type="project" value="TreeGrafter"/>
</dbReference>
<dbReference type="Pfam" id="PF26574">
    <property type="entry name" value="GAIN_ADGRG2"/>
    <property type="match status" value="1"/>
</dbReference>
<feature type="transmembrane region" description="Helical" evidence="18">
    <location>
        <begin position="1187"/>
        <end position="1216"/>
    </location>
</feature>
<organism evidence="22 23">
    <name type="scientific">Astyanax mexicanus</name>
    <name type="common">Blind cave fish</name>
    <name type="synonym">Astyanax fasciatus mexicanus</name>
    <dbReference type="NCBI Taxonomy" id="7994"/>
    <lineage>
        <taxon>Eukaryota</taxon>
        <taxon>Metazoa</taxon>
        <taxon>Chordata</taxon>
        <taxon>Craniata</taxon>
        <taxon>Vertebrata</taxon>
        <taxon>Euteleostomi</taxon>
        <taxon>Actinopterygii</taxon>
        <taxon>Neopterygii</taxon>
        <taxon>Teleostei</taxon>
        <taxon>Ostariophysi</taxon>
        <taxon>Characiformes</taxon>
        <taxon>Characoidei</taxon>
        <taxon>Acestrorhamphidae</taxon>
        <taxon>Acestrorhamphinae</taxon>
        <taxon>Astyanax</taxon>
    </lineage>
</organism>
<dbReference type="GO" id="GO:0007166">
    <property type="term" value="P:cell surface receptor signaling pathway"/>
    <property type="evidence" value="ECO:0007669"/>
    <property type="project" value="InterPro"/>
</dbReference>
<dbReference type="PANTHER" id="PTHR12011">
    <property type="entry name" value="ADHESION G-PROTEIN COUPLED RECEPTOR"/>
    <property type="match status" value="1"/>
</dbReference>
<feature type="region of interest" description="Disordered" evidence="17">
    <location>
        <begin position="283"/>
        <end position="308"/>
    </location>
</feature>
<dbReference type="InterPro" id="IPR017983">
    <property type="entry name" value="GPCR_2_secretin-like_CS"/>
</dbReference>
<keyword evidence="10" id="KW-1015">Disulfide bond</keyword>
<keyword evidence="4" id="KW-0597">Phosphoprotein</keyword>
<feature type="chain" id="PRO_5035941836" description="Adhesion G-protein coupled receptor G2" evidence="19">
    <location>
        <begin position="34"/>
        <end position="1399"/>
    </location>
</feature>
<feature type="compositionally biased region" description="Low complexity" evidence="17">
    <location>
        <begin position="283"/>
        <end position="297"/>
    </location>
</feature>
<dbReference type="PANTHER" id="PTHR12011:SF264">
    <property type="entry name" value="ADHESION G-PROTEIN COUPLED RECEPTOR G2"/>
    <property type="match status" value="1"/>
</dbReference>
<evidence type="ECO:0000256" key="4">
    <source>
        <dbReference type="ARBA" id="ARBA00022553"/>
    </source>
</evidence>
<feature type="transmembrane region" description="Helical" evidence="18">
    <location>
        <begin position="1093"/>
        <end position="1117"/>
    </location>
</feature>
<name>A0A8T2KXZ0_ASTMX</name>
<evidence type="ECO:0000256" key="9">
    <source>
        <dbReference type="ARBA" id="ARBA00023136"/>
    </source>
</evidence>
<feature type="compositionally biased region" description="Polar residues" evidence="17">
    <location>
        <begin position="151"/>
        <end position="160"/>
    </location>
</feature>
<evidence type="ECO:0000256" key="1">
    <source>
        <dbReference type="ARBA" id="ARBA00004424"/>
    </source>
</evidence>
<feature type="compositionally biased region" description="Low complexity" evidence="17">
    <location>
        <begin position="69"/>
        <end position="150"/>
    </location>
</feature>
<feature type="transmembrane region" description="Helical" evidence="18">
    <location>
        <begin position="1237"/>
        <end position="1256"/>
    </location>
</feature>
<feature type="domain" description="G-protein coupled receptors family 2 profile 2" evidence="21">
    <location>
        <begin position="1030"/>
        <end position="1286"/>
    </location>
</feature>
<evidence type="ECO:0000259" key="21">
    <source>
        <dbReference type="PROSITE" id="PS50261"/>
    </source>
</evidence>
<feature type="region of interest" description="Disordered" evidence="17">
    <location>
        <begin position="32"/>
        <end position="190"/>
    </location>
</feature>
<dbReference type="Proteomes" id="UP000752171">
    <property type="component" value="Unassembled WGS sequence"/>
</dbReference>
<feature type="transmembrane region" description="Helical" evidence="18">
    <location>
        <begin position="1032"/>
        <end position="1055"/>
    </location>
</feature>
<feature type="domain" description="GAIN-B" evidence="20">
    <location>
        <begin position="857"/>
        <end position="1020"/>
    </location>
</feature>
<dbReference type="PROSITE" id="PS50221">
    <property type="entry name" value="GAIN_B"/>
    <property type="match status" value="1"/>
</dbReference>
<evidence type="ECO:0000256" key="18">
    <source>
        <dbReference type="SAM" id="Phobius"/>
    </source>
</evidence>
<evidence type="ECO:0000313" key="23">
    <source>
        <dbReference type="Proteomes" id="UP000752171"/>
    </source>
</evidence>
<feature type="compositionally biased region" description="Low complexity" evidence="17">
    <location>
        <begin position="1323"/>
        <end position="1367"/>
    </location>
</feature>
<dbReference type="InterPro" id="IPR046338">
    <property type="entry name" value="GAIN_dom_sf"/>
</dbReference>
<evidence type="ECO:0000256" key="15">
    <source>
        <dbReference type="ARBA" id="ARBA00083924"/>
    </source>
</evidence>
<keyword evidence="8" id="KW-0297">G-protein coupled receptor</keyword>
<dbReference type="InterPro" id="IPR057244">
    <property type="entry name" value="GAIN_B"/>
</dbReference>
<evidence type="ECO:0000256" key="13">
    <source>
        <dbReference type="ARBA" id="ARBA00023224"/>
    </source>
</evidence>
<evidence type="ECO:0000256" key="14">
    <source>
        <dbReference type="ARBA" id="ARBA00069918"/>
    </source>
</evidence>
<feature type="transmembrane region" description="Helical" evidence="18">
    <location>
        <begin position="1067"/>
        <end position="1087"/>
    </location>
</feature>
<accession>A0A8T2KXZ0</accession>
<keyword evidence="13" id="KW-0807">Transducer</keyword>
<evidence type="ECO:0000256" key="8">
    <source>
        <dbReference type="ARBA" id="ARBA00023040"/>
    </source>
</evidence>
<feature type="compositionally biased region" description="Low complexity" evidence="17">
    <location>
        <begin position="169"/>
        <end position="190"/>
    </location>
</feature>
<comment type="subunit">
    <text evidence="16">Heterodimer of 2 chains generated by proteolytic processing; the large extracellular N-terminal fragment and the membrane-bound C-terminal fragment predominantly remain associated and non-covalently linked. Interacts with CFTR.</text>
</comment>
<proteinExistence type="inferred from homology"/>
<dbReference type="PRINTS" id="PR00249">
    <property type="entry name" value="GPCRSECRETIN"/>
</dbReference>
<comment type="subcellular location">
    <subcellularLocation>
        <location evidence="1">Apical cell membrane</location>
        <topology evidence="1">Multi-pass membrane protein</topology>
    </subcellularLocation>
</comment>
<evidence type="ECO:0000256" key="11">
    <source>
        <dbReference type="ARBA" id="ARBA00023170"/>
    </source>
</evidence>
<dbReference type="EMBL" id="JAICCE010000020">
    <property type="protein sequence ID" value="KAG9263724.1"/>
    <property type="molecule type" value="Genomic_DNA"/>
</dbReference>
<dbReference type="InterPro" id="IPR000832">
    <property type="entry name" value="GPCR_2_secretin-like"/>
</dbReference>
<dbReference type="PROSITE" id="PS50261">
    <property type="entry name" value="G_PROTEIN_RECEP_F2_4"/>
    <property type="match status" value="1"/>
</dbReference>
<dbReference type="GO" id="GO:0004930">
    <property type="term" value="F:G protein-coupled receptor activity"/>
    <property type="evidence" value="ECO:0007669"/>
    <property type="project" value="UniProtKB-KW"/>
</dbReference>
<feature type="compositionally biased region" description="Pro residues" evidence="17">
    <location>
        <begin position="35"/>
        <end position="68"/>
    </location>
</feature>
<evidence type="ECO:0000256" key="17">
    <source>
        <dbReference type="SAM" id="MobiDB-lite"/>
    </source>
</evidence>
<evidence type="ECO:0000256" key="7">
    <source>
        <dbReference type="ARBA" id="ARBA00022989"/>
    </source>
</evidence>
<dbReference type="SUPFAM" id="SSF81321">
    <property type="entry name" value="Family A G protein-coupled receptor-like"/>
    <property type="match status" value="1"/>
</dbReference>
<keyword evidence="9 18" id="KW-0472">Membrane</keyword>
<keyword evidence="5 18" id="KW-0812">Transmembrane</keyword>
<evidence type="ECO:0000256" key="6">
    <source>
        <dbReference type="ARBA" id="ARBA00022729"/>
    </source>
</evidence>
<evidence type="ECO:0000256" key="2">
    <source>
        <dbReference type="ARBA" id="ARBA00007343"/>
    </source>
</evidence>
<dbReference type="FunFam" id="1.20.1070.10:FF:000043">
    <property type="entry name" value="adhesion G-protein coupled receptor G2 isoform X1"/>
    <property type="match status" value="1"/>
</dbReference>
<dbReference type="PROSITE" id="PS00650">
    <property type="entry name" value="G_PROTEIN_RECEP_F2_2"/>
    <property type="match status" value="1"/>
</dbReference>
<dbReference type="SMART" id="SM00303">
    <property type="entry name" value="GPS"/>
    <property type="match status" value="1"/>
</dbReference>
<keyword evidence="6 19" id="KW-0732">Signal</keyword>
<comment type="similarity">
    <text evidence="2">Belongs to the G-protein coupled receptor 2 family. Adhesion G-protein coupled receptor (ADGR) subfamily.</text>
</comment>
<evidence type="ECO:0000256" key="16">
    <source>
        <dbReference type="ARBA" id="ARBA00093560"/>
    </source>
</evidence>
<evidence type="ECO:0000259" key="20">
    <source>
        <dbReference type="PROSITE" id="PS50221"/>
    </source>
</evidence>
<evidence type="ECO:0000313" key="22">
    <source>
        <dbReference type="EMBL" id="KAG9263724.1"/>
    </source>
</evidence>
<keyword evidence="12" id="KW-0325">Glycoprotein</keyword>
<keyword evidence="3" id="KW-1003">Cell membrane</keyword>
<dbReference type="Gene3D" id="2.60.220.50">
    <property type="match status" value="1"/>
</dbReference>
<dbReference type="InterPro" id="IPR017981">
    <property type="entry name" value="GPCR_2-like_7TM"/>
</dbReference>
<evidence type="ECO:0000256" key="10">
    <source>
        <dbReference type="ARBA" id="ARBA00023157"/>
    </source>
</evidence>
<dbReference type="FunFam" id="2.60.220.50:FF:000003">
    <property type="entry name" value="adhesion G-protein coupled receptor G2 isoform X2"/>
    <property type="match status" value="1"/>
</dbReference>
<reference evidence="22 23" key="1">
    <citation type="submission" date="2021-07" db="EMBL/GenBank/DDBJ databases">
        <authorList>
            <person name="Imarazene B."/>
            <person name="Zahm M."/>
            <person name="Klopp C."/>
            <person name="Cabau C."/>
            <person name="Beille S."/>
            <person name="Jouanno E."/>
            <person name="Castinel A."/>
            <person name="Lluch J."/>
            <person name="Gil L."/>
            <person name="Kuchtly C."/>
            <person name="Lopez Roques C."/>
            <person name="Donnadieu C."/>
            <person name="Parrinello H."/>
            <person name="Journot L."/>
            <person name="Du K."/>
            <person name="Schartl M."/>
            <person name="Retaux S."/>
            <person name="Guiguen Y."/>
        </authorList>
    </citation>
    <scope>NUCLEOTIDE SEQUENCE [LARGE SCALE GENOMIC DNA]</scope>
    <source>
        <strain evidence="22">Pach_M1</strain>
        <tissue evidence="22">Testis</tissue>
    </source>
</reference>
<dbReference type="Pfam" id="PF00002">
    <property type="entry name" value="7tm_2"/>
    <property type="match status" value="1"/>
</dbReference>
<sequence length="1399" mass="149915">MMASSGLCGWSCRTKKLLNAVLLFVLLIPAGSSQTPPPSPPPSSSSPPPSSPPSSSPSPSSSSPPPTTTTPLTSPETSSTVTTVTTETTRTTLTSTPPQETAHSSLPSTVTSTTTVGSITTPISSLPQNSTVSSINVSSSLPYPESSLPSTTDTTISTPYRTLHPLTASDSHTTNGTSTSTSAAAANTSTDISITSPATASTYPTAGTETTDQTDTFTTSTAAQNTTVATPIPCNFTQDCGDQSVYFWMMISVEVTGNLTDESHINEWLQTLFQQHLGECSSTANATSATPTSVPLTSTPPPSELSTLSDINTTATTSGNFSSTPDTQNVSTVTEVQFQNWTSASSSVKENETATSPFQHVEVMCDEKTEIRKTLCTVLLQLSQVASPCCIARIVNIVEINSTIQGQVIGNQVQRVAKGICHGNDSASTAGNFEKCNGSLSVSCQSNATTNITCSGSSENVYVSLDAQDQTNCSSSYGNQTNYCYCSAYCNSTAAYYSLNIVGKNSSINAESLKSLIHNLLQKPQCNIINDSVCSLWHNVSDIYQVIINSYSYFNNLKRCNVIVKLKHAIDVCSVRTALMSAFQHQSTMEMNGSVSRVAICSWENIPNLNFLQQGRVSVNLDASEFCMVTNLDSLLNYCTTGTNVAVILTENCPKIPVTVPSTTPSPSSTTAVSSASTTVTVTSTTDNNTTTLQKSTTPSVTTVANITSNTTTLNTTVPGVPNIPTSTATTVTTITVNTTASTTSSASAELAAEGLLNQSKNVSALNSTQVENLVSQLEQLLSGPNVSLALGNTTVNIVSNLLDAPSQALGTSSNRIIGLVDTVGLKLVVQGQSQSILSPALALAVKTVGAEFQQTTFTMTDSSNLQIGGSMSRRSVDTTVLPPQGSIILPSSLLSTLTPQQQQMVSRVQFNFYQKSTLFRDSALDPNETTLISGVLGSSVANLSISNLKENVTITLRNTEPVSGNYTPSCVFWDFRLNGGLGGWSSEGCTVLNSTENETVCACNHLTSFGVLLDISGEGITNRLQATILTYITYIGCGISAIFLSITLLTYLSFEKLRKDIPSKILIQLCFALLLLNLVFLLDSWLALYPDAVGLCISTAFFLHYFLLASFTWMALEAVQMYFALVKVFNTYISRFMLKLGLAGWGIPLVVVIIVIAIDKNNYGLVSYGKFEDGTTDEFCWLKNSVAFYVAVVAYFCVVFLLNLSMFIVVMVQLCRIKRQNPHNVQNRSGFQDLRSVAGLTVLLGLTWGFAFFAWGPVNLAFMYLFAIFNSLQGFFIFVFHCAVKENVRRQWRIYLCCGKFRLAENSDWSHTATQKTKKSSVNRIGSSSVKSSNSNNLSSSTTFLVSNSPGSGSRSGSERSLGISSPFDDRTITAQEDTSSDVVLNEIHQRYRDQRSY</sequence>
<feature type="signal peptide" evidence="19">
    <location>
        <begin position="1"/>
        <end position="33"/>
    </location>
</feature>
<comment type="caution">
    <text evidence="22">The sequence shown here is derived from an EMBL/GenBank/DDBJ whole genome shotgun (WGS) entry which is preliminary data.</text>
</comment>
<evidence type="ECO:0000256" key="19">
    <source>
        <dbReference type="SAM" id="SignalP"/>
    </source>
</evidence>
<evidence type="ECO:0000256" key="12">
    <source>
        <dbReference type="ARBA" id="ARBA00023180"/>
    </source>
</evidence>
<dbReference type="Pfam" id="PF01825">
    <property type="entry name" value="GPS"/>
    <property type="match status" value="1"/>
</dbReference>
<feature type="transmembrane region" description="Helical" evidence="18">
    <location>
        <begin position="1262"/>
        <end position="1285"/>
    </location>
</feature>
<feature type="region of interest" description="Disordered" evidence="17">
    <location>
        <begin position="1321"/>
        <end position="1368"/>
    </location>
</feature>
<feature type="transmembrane region" description="Helical" evidence="18">
    <location>
        <begin position="1137"/>
        <end position="1159"/>
    </location>
</feature>
<keyword evidence="7 18" id="KW-1133">Transmembrane helix</keyword>
<evidence type="ECO:0000256" key="5">
    <source>
        <dbReference type="ARBA" id="ARBA00022692"/>
    </source>
</evidence>
<evidence type="ECO:0000256" key="3">
    <source>
        <dbReference type="ARBA" id="ARBA00022475"/>
    </source>
</evidence>